<organism evidence="1 2">
    <name type="scientific">Aristaeella hokkaidonensis</name>
    <dbReference type="NCBI Taxonomy" id="3046382"/>
    <lineage>
        <taxon>Bacteria</taxon>
        <taxon>Bacillati</taxon>
        <taxon>Bacillota</taxon>
        <taxon>Clostridia</taxon>
        <taxon>Eubacteriales</taxon>
        <taxon>Aristaeellaceae</taxon>
        <taxon>Aristaeella</taxon>
    </lineage>
</organism>
<keyword evidence="2" id="KW-1185">Reference proteome</keyword>
<protein>
    <submittedName>
        <fullName evidence="1">Carbohydrate ABC transporter permease</fullName>
    </submittedName>
</protein>
<evidence type="ECO:0000313" key="1">
    <source>
        <dbReference type="EMBL" id="QUC68693.1"/>
    </source>
</evidence>
<gene>
    <name evidence="1" type="ORF">JYE49_13620</name>
</gene>
<reference evidence="1" key="1">
    <citation type="submission" date="2021-01" db="EMBL/GenBank/DDBJ databases">
        <title>Complete genome sequence of Clostridiales bacterium R-7.</title>
        <authorList>
            <person name="Mahoney-Kurpe S.C."/>
            <person name="Palevich N."/>
            <person name="Koike S."/>
            <person name="Moon C.D."/>
            <person name="Attwood G.T."/>
        </authorList>
    </citation>
    <scope>NUCLEOTIDE SEQUENCE</scope>
    <source>
        <strain evidence="1">R-7</strain>
    </source>
</reference>
<evidence type="ECO:0000313" key="2">
    <source>
        <dbReference type="Proteomes" id="UP000682782"/>
    </source>
</evidence>
<sequence>MMVTLYPVLNTLATAFNEGTDAIRGGIGILPRKFSMKSVDNILSKQEIFDAAWVSASKTVIITVLNLFWTGMLAYALSRREYVLRKLMTTVMVLTMYVNAGLIPNYILISQTLNLAHTYWVYIIPTMFSCFNMIVIRTYILGLPDALVESAKIDGAGDLRIYWKIIFPLCMPVLATVALFVAVGSWNSWFDTRLYNAGQKDHKTLQYLLQMKILTAGTNANAANATTDALKASSKVEPVTIRAAITVISTVPILVVYPLLQKYFVTGMALGSVKG</sequence>
<name>A0AC61NN60_9FIRM</name>
<accession>A0AC61NN60</accession>
<dbReference type="Proteomes" id="UP000682782">
    <property type="component" value="Chromosome"/>
</dbReference>
<dbReference type="EMBL" id="CP068393">
    <property type="protein sequence ID" value="QUC68693.1"/>
    <property type="molecule type" value="Genomic_DNA"/>
</dbReference>
<proteinExistence type="predicted"/>